<name>A0ABN9MSH0_9NEOB</name>
<dbReference type="Pfam" id="PF00665">
    <property type="entry name" value="rve"/>
    <property type="match status" value="1"/>
</dbReference>
<organism evidence="2 3">
    <name type="scientific">Ranitomeya imitator</name>
    <name type="common">mimic poison frog</name>
    <dbReference type="NCBI Taxonomy" id="111125"/>
    <lineage>
        <taxon>Eukaryota</taxon>
        <taxon>Metazoa</taxon>
        <taxon>Chordata</taxon>
        <taxon>Craniata</taxon>
        <taxon>Vertebrata</taxon>
        <taxon>Euteleostomi</taxon>
        <taxon>Amphibia</taxon>
        <taxon>Batrachia</taxon>
        <taxon>Anura</taxon>
        <taxon>Neobatrachia</taxon>
        <taxon>Hyloidea</taxon>
        <taxon>Dendrobatidae</taxon>
        <taxon>Dendrobatinae</taxon>
        <taxon>Ranitomeya</taxon>
    </lineage>
</organism>
<dbReference type="Gene3D" id="3.30.420.10">
    <property type="entry name" value="Ribonuclease H-like superfamily/Ribonuclease H"/>
    <property type="match status" value="1"/>
</dbReference>
<dbReference type="PANTHER" id="PTHR37984:SF5">
    <property type="entry name" value="PROTEIN NYNRIN-LIKE"/>
    <property type="match status" value="1"/>
</dbReference>
<reference evidence="2" key="1">
    <citation type="submission" date="2023-07" db="EMBL/GenBank/DDBJ databases">
        <authorList>
            <person name="Stuckert A."/>
        </authorList>
    </citation>
    <scope>NUCLEOTIDE SEQUENCE</scope>
</reference>
<dbReference type="PANTHER" id="PTHR37984">
    <property type="entry name" value="PROTEIN CBG26694"/>
    <property type="match status" value="1"/>
</dbReference>
<dbReference type="InterPro" id="IPR012337">
    <property type="entry name" value="RNaseH-like_sf"/>
</dbReference>
<proteinExistence type="predicted"/>
<comment type="caution">
    <text evidence="2">The sequence shown here is derived from an EMBL/GenBank/DDBJ whole genome shotgun (WGS) entry which is preliminary data.</text>
</comment>
<dbReference type="EMBL" id="CAUEEQ010079613">
    <property type="protein sequence ID" value="CAJ0968738.1"/>
    <property type="molecule type" value="Genomic_DNA"/>
</dbReference>
<protein>
    <recommendedName>
        <fullName evidence="1">Integrase catalytic domain-containing protein</fullName>
    </recommendedName>
</protein>
<dbReference type="PROSITE" id="PS50994">
    <property type="entry name" value="INTEGRASE"/>
    <property type="match status" value="1"/>
</dbReference>
<gene>
    <name evidence="2" type="ORF">RIMI_LOCUS23374482</name>
</gene>
<accession>A0ABN9MSH0</accession>
<dbReference type="Proteomes" id="UP001176940">
    <property type="component" value="Unassembled WGS sequence"/>
</dbReference>
<dbReference type="InterPro" id="IPR050951">
    <property type="entry name" value="Retrovirus_Pol_polyprotein"/>
</dbReference>
<dbReference type="InterPro" id="IPR001584">
    <property type="entry name" value="Integrase_cat-core"/>
</dbReference>
<evidence type="ECO:0000313" key="3">
    <source>
        <dbReference type="Proteomes" id="UP001176940"/>
    </source>
</evidence>
<dbReference type="InterPro" id="IPR036397">
    <property type="entry name" value="RNaseH_sf"/>
</dbReference>
<evidence type="ECO:0000313" key="2">
    <source>
        <dbReference type="EMBL" id="CAJ0968738.1"/>
    </source>
</evidence>
<sequence length="170" mass="19010">MNDLICAYWFAPWISTLTAKFTSSGLTCAKCNPGQVEKVPPHHLARPLYPFQRIQIDNIQMPPSGGFEYALVVLDVFSGWPEVFPVRNQSVKTTAKKLFSEIVCRFGVPDVIESDQGSAFTANLTREIWSAVGSDLGLHTPYHPQTCYYLLLEALRSKGVHRRAVSSARH</sequence>
<dbReference type="SUPFAM" id="SSF53098">
    <property type="entry name" value="Ribonuclease H-like"/>
    <property type="match status" value="1"/>
</dbReference>
<evidence type="ECO:0000259" key="1">
    <source>
        <dbReference type="PROSITE" id="PS50994"/>
    </source>
</evidence>
<feature type="domain" description="Integrase catalytic" evidence="1">
    <location>
        <begin position="46"/>
        <end position="146"/>
    </location>
</feature>
<keyword evidence="3" id="KW-1185">Reference proteome</keyword>